<name>A0A4Y2SXF8_ARAVE</name>
<evidence type="ECO:0000313" key="1">
    <source>
        <dbReference type="EMBL" id="GBN92333.1"/>
    </source>
</evidence>
<protein>
    <submittedName>
        <fullName evidence="1">Uncharacterized protein</fullName>
    </submittedName>
</protein>
<sequence>MNGIRVVTVSVLLKNTVERRNLSKTSINSNGTENAGEKSAACIRKSAAYIGIQQKNDRFHENDLLGVELLLETLEEFLEMEERLGEGNFRRKKW</sequence>
<organism evidence="1 2">
    <name type="scientific">Araneus ventricosus</name>
    <name type="common">Orbweaver spider</name>
    <name type="synonym">Epeira ventricosa</name>
    <dbReference type="NCBI Taxonomy" id="182803"/>
    <lineage>
        <taxon>Eukaryota</taxon>
        <taxon>Metazoa</taxon>
        <taxon>Ecdysozoa</taxon>
        <taxon>Arthropoda</taxon>
        <taxon>Chelicerata</taxon>
        <taxon>Arachnida</taxon>
        <taxon>Araneae</taxon>
        <taxon>Araneomorphae</taxon>
        <taxon>Entelegynae</taxon>
        <taxon>Araneoidea</taxon>
        <taxon>Araneidae</taxon>
        <taxon>Araneus</taxon>
    </lineage>
</organism>
<reference evidence="1 2" key="1">
    <citation type="journal article" date="2019" name="Sci. Rep.">
        <title>Orb-weaving spider Araneus ventricosus genome elucidates the spidroin gene catalogue.</title>
        <authorList>
            <person name="Kono N."/>
            <person name="Nakamura H."/>
            <person name="Ohtoshi R."/>
            <person name="Moran D.A.P."/>
            <person name="Shinohara A."/>
            <person name="Yoshida Y."/>
            <person name="Fujiwara M."/>
            <person name="Mori M."/>
            <person name="Tomita M."/>
            <person name="Arakawa K."/>
        </authorList>
    </citation>
    <scope>NUCLEOTIDE SEQUENCE [LARGE SCALE GENOMIC DNA]</scope>
</reference>
<evidence type="ECO:0000313" key="2">
    <source>
        <dbReference type="Proteomes" id="UP000499080"/>
    </source>
</evidence>
<gene>
    <name evidence="1" type="ORF">AVEN_71074_1</name>
</gene>
<proteinExistence type="predicted"/>
<comment type="caution">
    <text evidence="1">The sequence shown here is derived from an EMBL/GenBank/DDBJ whole genome shotgun (WGS) entry which is preliminary data.</text>
</comment>
<dbReference type="EMBL" id="BGPR01024323">
    <property type="protein sequence ID" value="GBN92333.1"/>
    <property type="molecule type" value="Genomic_DNA"/>
</dbReference>
<dbReference type="Proteomes" id="UP000499080">
    <property type="component" value="Unassembled WGS sequence"/>
</dbReference>
<accession>A0A4Y2SXF8</accession>
<dbReference type="AlphaFoldDB" id="A0A4Y2SXF8"/>
<keyword evidence="2" id="KW-1185">Reference proteome</keyword>